<organism evidence="1 2">
    <name type="scientific">Bauhinia variegata</name>
    <name type="common">Purple orchid tree</name>
    <name type="synonym">Phanera variegata</name>
    <dbReference type="NCBI Taxonomy" id="167791"/>
    <lineage>
        <taxon>Eukaryota</taxon>
        <taxon>Viridiplantae</taxon>
        <taxon>Streptophyta</taxon>
        <taxon>Embryophyta</taxon>
        <taxon>Tracheophyta</taxon>
        <taxon>Spermatophyta</taxon>
        <taxon>Magnoliopsida</taxon>
        <taxon>eudicotyledons</taxon>
        <taxon>Gunneridae</taxon>
        <taxon>Pentapetalae</taxon>
        <taxon>rosids</taxon>
        <taxon>fabids</taxon>
        <taxon>Fabales</taxon>
        <taxon>Fabaceae</taxon>
        <taxon>Cercidoideae</taxon>
        <taxon>Cercideae</taxon>
        <taxon>Bauhiniinae</taxon>
        <taxon>Bauhinia</taxon>
    </lineage>
</organism>
<accession>A0ACB9PZX3</accession>
<comment type="caution">
    <text evidence="1">The sequence shown here is derived from an EMBL/GenBank/DDBJ whole genome shotgun (WGS) entry which is preliminary data.</text>
</comment>
<name>A0ACB9PZX3_BAUVA</name>
<dbReference type="EMBL" id="CM039427">
    <property type="protein sequence ID" value="KAI4354033.1"/>
    <property type="molecule type" value="Genomic_DNA"/>
</dbReference>
<sequence length="379" mass="41936">MKQSSLYCLVFLVIFFSSSTLVNSQGDSCAEKIPSVRGLTLDTTSFQCVSVWDSHNFILRYAQNSTSKWNFVLSYPYDINSWAAIGFSSDGNMVGSSALAGWIISPGVGGTQPYYLGGTSENEVAPNENKITFGNRMIGQSQTYRVYMAFELETIDPAPYMLYAIGPKGSFPSQTLALPKHIDKISIKMDYSKGEVGKSSTLKLKRSHGVLNIAGWSILMIIGAIIACHFKQWDPVWFYLHASIQTIGFAIGIVGILCGFALRKKISGSVTHHMNIGFIILVFGCLQVIAFVLRPRKESKIRKYWNWYHHSLGRSLVAFAVVNTFYGLHLGGEASKWFAGYGIAVAVLVIIAVVLEIRKWMISKRSADKAPELAPAAYY</sequence>
<dbReference type="Proteomes" id="UP000828941">
    <property type="component" value="Chromosome 2"/>
</dbReference>
<keyword evidence="2" id="KW-1185">Reference proteome</keyword>
<reference evidence="1 2" key="1">
    <citation type="journal article" date="2022" name="DNA Res.">
        <title>Chromosomal-level genome assembly of the orchid tree Bauhinia variegata (Leguminosae; Cercidoideae) supports the allotetraploid origin hypothesis of Bauhinia.</title>
        <authorList>
            <person name="Zhong Y."/>
            <person name="Chen Y."/>
            <person name="Zheng D."/>
            <person name="Pang J."/>
            <person name="Liu Y."/>
            <person name="Luo S."/>
            <person name="Meng S."/>
            <person name="Qian L."/>
            <person name="Wei D."/>
            <person name="Dai S."/>
            <person name="Zhou R."/>
        </authorList>
    </citation>
    <scope>NUCLEOTIDE SEQUENCE [LARGE SCALE GENOMIC DNA]</scope>
    <source>
        <strain evidence="1">BV-YZ2020</strain>
    </source>
</reference>
<proteinExistence type="predicted"/>
<evidence type="ECO:0000313" key="1">
    <source>
        <dbReference type="EMBL" id="KAI4354033.1"/>
    </source>
</evidence>
<evidence type="ECO:0000313" key="2">
    <source>
        <dbReference type="Proteomes" id="UP000828941"/>
    </source>
</evidence>
<protein>
    <submittedName>
        <fullName evidence="1">Uncharacterized protein</fullName>
    </submittedName>
</protein>
<gene>
    <name evidence="1" type="ORF">L6164_002933</name>
</gene>